<accession>A0A816YXG7</accession>
<proteinExistence type="predicted"/>
<evidence type="ECO:0008006" key="6">
    <source>
        <dbReference type="Google" id="ProtNLM"/>
    </source>
</evidence>
<dbReference type="Proteomes" id="UP000663866">
    <property type="component" value="Unassembled WGS sequence"/>
</dbReference>
<organism evidence="2 4">
    <name type="scientific">Rotaria magnacalcarata</name>
    <dbReference type="NCBI Taxonomy" id="392030"/>
    <lineage>
        <taxon>Eukaryota</taxon>
        <taxon>Metazoa</taxon>
        <taxon>Spiralia</taxon>
        <taxon>Gnathifera</taxon>
        <taxon>Rotifera</taxon>
        <taxon>Eurotatoria</taxon>
        <taxon>Bdelloidea</taxon>
        <taxon>Philodinida</taxon>
        <taxon>Philodinidae</taxon>
        <taxon>Rotaria</taxon>
    </lineage>
</organism>
<dbReference type="PANTHER" id="PTHR33053:SF9">
    <property type="entry name" value="AGAP000105-PA"/>
    <property type="match status" value="1"/>
</dbReference>
<evidence type="ECO:0000313" key="3">
    <source>
        <dbReference type="EMBL" id="CAF4207319.1"/>
    </source>
</evidence>
<comment type="caution">
    <text evidence="2">The sequence shown here is derived from an EMBL/GenBank/DDBJ whole genome shotgun (WGS) entry which is preliminary data.</text>
</comment>
<evidence type="ECO:0000313" key="5">
    <source>
        <dbReference type="Proteomes" id="UP000663866"/>
    </source>
</evidence>
<feature type="compositionally biased region" description="Acidic residues" evidence="1">
    <location>
        <begin position="1077"/>
        <end position="1092"/>
    </location>
</feature>
<protein>
    <recommendedName>
        <fullName evidence="6">Transposase domain-containing protein</fullName>
    </recommendedName>
</protein>
<sequence length="1092" mass="125405">MDQENSDNFFQSVFANVASNLERAPRTLRQRRWRANRKIRPYPTQLSSLIPPVEPINEEDLHSPFVDENYEDNPYDDEYLEDNPYGDEYLEADTLEDDYDLSLNQIGIESNEKCIEQELDEPLYDGAPVSFKCYHKEIVDFGNLVQLTDSNMNKLLKLIRNALPFTNKLLKSYKNVVSLFQKKSSFNEVLRCTSCLEIINNNYCSIICERNDSQRLVGGVVEHLSTDRSNTQLIDVIRRNKQLIINYPQLVDKLLQCDVMTQFIYKEKQRELQATSNDTYPITLMLHIDSTPIVHWSRKHTWFVTASIVEIPPPLRENHLNLLLLSIWNAPIKPDVDLLLMDICDTIKQILFVDDMKFSIDVLLFKADLPARALATKHVHHNGYYACLECDQQGVWCDEGRFVAYRYIQSAINLRTSAHLDMCAKLLSQQSSGGNYCGVKGISPLTKILDIPTQIDLDSMHLCFIGHCSLLLSKWEKMIVKDSWLSGNEFLSKTKWPHNFNVELRTFSDRTYWKAHDYRAFFLYLMFPFVFSFLPEHISSHFSLYFVFLRTLYFYHDLQEVMEVESLIKTYCEHALSIYGPTFYLYSTHAHLHLVEKVVGHGALCFHNCFGNESFFRFIRTLRSGNRMIARQICRSFDKSRCTSKKEIWSINNIFLDEKLILDDYLDREYITKYQSEFLHLVGNIIGSTDNPHISYFCRASKGLSEFHSLSYRRRGNTQSFVVSFFDNKNNKCFGEILIIMYDSPLINDNNENIEQRLSQEFPAQSYHEMQPVSIVSIPQSRNDINRHSLSLRVCDTRFDNHRSATQSSSAIFNSATTSNVAPVTSAQLPAKKRRTAPGVLVAPSTAPLPRKRFNPAIQSTAVSLMRNFVPGETTVSSNVVAENTRSISETTQNGFNQTMKPLIKLCEETNQLMKDMLKQTTEQTRLMNELINFPRELQKTTQQLSHIVHMQAKVSQARQNNNDDDQVVELNGINISHVSRGSSLNATARSLIRAAYGESASFNNLAPGEFDLLLGFIAHIHGLHAVAVFADSHSIKNSLQQMKHDINKKSSSSYSSVAASKQRTSTTIEAPSIFHEDDDDDDDDDDHNDKF</sequence>
<dbReference type="EMBL" id="CAJOBG010007116">
    <property type="protein sequence ID" value="CAF4207319.1"/>
    <property type="molecule type" value="Genomic_DNA"/>
</dbReference>
<gene>
    <name evidence="3" type="ORF">OVN521_LOCUS26724</name>
    <name evidence="2" type="ORF">WKI299_LOCUS33281</name>
</gene>
<feature type="region of interest" description="Disordered" evidence="1">
    <location>
        <begin position="1045"/>
        <end position="1092"/>
    </location>
</feature>
<evidence type="ECO:0000313" key="2">
    <source>
        <dbReference type="EMBL" id="CAF2177659.1"/>
    </source>
</evidence>
<dbReference type="EMBL" id="CAJNRF010015655">
    <property type="protein sequence ID" value="CAF2177659.1"/>
    <property type="molecule type" value="Genomic_DNA"/>
</dbReference>
<evidence type="ECO:0000256" key="1">
    <source>
        <dbReference type="SAM" id="MobiDB-lite"/>
    </source>
</evidence>
<keyword evidence="5" id="KW-1185">Reference proteome</keyword>
<evidence type="ECO:0000313" key="4">
    <source>
        <dbReference type="Proteomes" id="UP000663856"/>
    </source>
</evidence>
<dbReference type="PANTHER" id="PTHR33053">
    <property type="entry name" value="PROTEIN, PUTATIVE-RELATED"/>
    <property type="match status" value="1"/>
</dbReference>
<dbReference type="AlphaFoldDB" id="A0A816YXG7"/>
<dbReference type="Proteomes" id="UP000663856">
    <property type="component" value="Unassembled WGS sequence"/>
</dbReference>
<reference evidence="2" key="1">
    <citation type="submission" date="2021-02" db="EMBL/GenBank/DDBJ databases">
        <authorList>
            <person name="Nowell W R."/>
        </authorList>
    </citation>
    <scope>NUCLEOTIDE SEQUENCE</scope>
</reference>
<feature type="compositionally biased region" description="Low complexity" evidence="1">
    <location>
        <begin position="1050"/>
        <end position="1062"/>
    </location>
</feature>
<name>A0A816YXG7_9BILA</name>